<accession>A0A6N9I2S1</accession>
<dbReference type="Pfam" id="PF08282">
    <property type="entry name" value="Hydrolase_3"/>
    <property type="match status" value="1"/>
</dbReference>
<dbReference type="AlphaFoldDB" id="A0A6N9I2S1"/>
<evidence type="ECO:0000313" key="2">
    <source>
        <dbReference type="Proteomes" id="UP000449209"/>
    </source>
</evidence>
<evidence type="ECO:0000313" key="1">
    <source>
        <dbReference type="EMBL" id="MYV17168.1"/>
    </source>
</evidence>
<dbReference type="GO" id="GO:0005829">
    <property type="term" value="C:cytosol"/>
    <property type="evidence" value="ECO:0007669"/>
    <property type="project" value="TreeGrafter"/>
</dbReference>
<dbReference type="InterPro" id="IPR000150">
    <property type="entry name" value="Cof"/>
</dbReference>
<dbReference type="EMBL" id="WEZQ01000011">
    <property type="protein sequence ID" value="MYV17168.1"/>
    <property type="molecule type" value="Genomic_DNA"/>
</dbReference>
<protein>
    <submittedName>
        <fullName evidence="1">Cof-type HAD-IIB family hydrolase</fullName>
    </submittedName>
</protein>
<dbReference type="Gene3D" id="3.40.50.1000">
    <property type="entry name" value="HAD superfamily/HAD-like"/>
    <property type="match status" value="1"/>
</dbReference>
<dbReference type="NCBIfam" id="TIGR01484">
    <property type="entry name" value="HAD-SF-IIB"/>
    <property type="match status" value="1"/>
</dbReference>
<dbReference type="PANTHER" id="PTHR10000">
    <property type="entry name" value="PHOSPHOSERINE PHOSPHATASE"/>
    <property type="match status" value="1"/>
</dbReference>
<dbReference type="SUPFAM" id="SSF56784">
    <property type="entry name" value="HAD-like"/>
    <property type="match status" value="1"/>
</dbReference>
<dbReference type="InterPro" id="IPR006379">
    <property type="entry name" value="HAD-SF_hydro_IIB"/>
</dbReference>
<dbReference type="InterPro" id="IPR036412">
    <property type="entry name" value="HAD-like_sf"/>
</dbReference>
<reference evidence="1 2" key="1">
    <citation type="journal article" date="2019" name="Appl. Environ. Microbiol.">
        <title>Genetic determinants of hydroxycinnamic acid metabolism in heterofermentative lactobacilli.</title>
        <authorList>
            <person name="Gaur G."/>
            <person name="Oh J.H."/>
            <person name="Filannino P."/>
            <person name="Gobbetti M."/>
            <person name="van Pijkeren J.P."/>
            <person name="Ganzle M.G."/>
        </authorList>
    </citation>
    <scope>NUCLEOTIDE SEQUENCE [LARGE SCALE GENOMIC DNA]</scope>
    <source>
        <strain evidence="1 2">C5</strain>
    </source>
</reference>
<dbReference type="GO" id="GO:0016791">
    <property type="term" value="F:phosphatase activity"/>
    <property type="evidence" value="ECO:0007669"/>
    <property type="project" value="TreeGrafter"/>
</dbReference>
<dbReference type="PANTHER" id="PTHR10000:SF23">
    <property type="entry name" value="5-AMINO-6-(5-PHOSPHO-D-RIBITYLAMINO)URACIL PHOSPHATASE YITU"/>
    <property type="match status" value="1"/>
</dbReference>
<gene>
    <name evidence="1" type="ORF">GB993_06585</name>
</gene>
<dbReference type="Proteomes" id="UP000449209">
    <property type="component" value="Unassembled WGS sequence"/>
</dbReference>
<comment type="caution">
    <text evidence="1">The sequence shown here is derived from an EMBL/GenBank/DDBJ whole genome shotgun (WGS) entry which is preliminary data.</text>
</comment>
<proteinExistence type="predicted"/>
<dbReference type="NCBIfam" id="TIGR00099">
    <property type="entry name" value="Cof-subfamily"/>
    <property type="match status" value="1"/>
</dbReference>
<dbReference type="Gene3D" id="3.30.1240.10">
    <property type="match status" value="1"/>
</dbReference>
<dbReference type="GO" id="GO:0000287">
    <property type="term" value="F:magnesium ion binding"/>
    <property type="evidence" value="ECO:0007669"/>
    <property type="project" value="TreeGrafter"/>
</dbReference>
<keyword evidence="1" id="KW-0378">Hydrolase</keyword>
<sequence>MKPVLTIRNLASRRIMNRRKMVLTEELLMAHYLIVTDIDGTLIPKSQIVSPLTKAVFAKLRAEGHETYIASGRLLALARSIGNQLSPDMNIICSNGAVIAQGDQIHQTQLGTDAAIAAYEICERYGLTLRLFNLKDTFHTSTEHEAIEHMRFLRRGVDTDTIYLKDIVDVKTIADTITNGLAVSHYGDKLALARQAFAETGLFSLSASNPWNIELIPKDVSKATALRSVQQQLHIDAAHTIVFGNGLNDAPMFSEAQTSVAMADSPQAVIDQAATTTVPVDEDGVPKFLMKMFGITASDLAEAQEH</sequence>
<name>A0A6N9I2S1_9LACO</name>
<dbReference type="InterPro" id="IPR023214">
    <property type="entry name" value="HAD_sf"/>
</dbReference>
<organism evidence="1 2">
    <name type="scientific">Furfurilactobacillus milii</name>
    <dbReference type="NCBI Taxonomy" id="2888272"/>
    <lineage>
        <taxon>Bacteria</taxon>
        <taxon>Bacillati</taxon>
        <taxon>Bacillota</taxon>
        <taxon>Bacilli</taxon>
        <taxon>Lactobacillales</taxon>
        <taxon>Lactobacillaceae</taxon>
        <taxon>Furfurilactobacillus</taxon>
    </lineage>
</organism>